<gene>
    <name evidence="3" type="ORF">BG015_000099</name>
</gene>
<dbReference type="AlphaFoldDB" id="A0A9P5RUZ2"/>
<evidence type="ECO:0000313" key="3">
    <source>
        <dbReference type="EMBL" id="KAF9144454.1"/>
    </source>
</evidence>
<accession>A0A9P5RUZ2</accession>
<feature type="region of interest" description="Disordered" evidence="1">
    <location>
        <begin position="278"/>
        <end position="303"/>
    </location>
</feature>
<name>A0A9P5RUZ2_9FUNG</name>
<comment type="caution">
    <text evidence="3">The sequence shown here is derived from an EMBL/GenBank/DDBJ whole genome shotgun (WGS) entry which is preliminary data.</text>
</comment>
<organism evidence="3 4">
    <name type="scientific">Linnemannia schmuckeri</name>
    <dbReference type="NCBI Taxonomy" id="64567"/>
    <lineage>
        <taxon>Eukaryota</taxon>
        <taxon>Fungi</taxon>
        <taxon>Fungi incertae sedis</taxon>
        <taxon>Mucoromycota</taxon>
        <taxon>Mortierellomycotina</taxon>
        <taxon>Mortierellomycetes</taxon>
        <taxon>Mortierellales</taxon>
        <taxon>Mortierellaceae</taxon>
        <taxon>Linnemannia</taxon>
    </lineage>
</organism>
<evidence type="ECO:0000256" key="2">
    <source>
        <dbReference type="SAM" id="Phobius"/>
    </source>
</evidence>
<feature type="compositionally biased region" description="Basic and acidic residues" evidence="1">
    <location>
        <begin position="486"/>
        <end position="498"/>
    </location>
</feature>
<feature type="transmembrane region" description="Helical" evidence="2">
    <location>
        <begin position="667"/>
        <end position="691"/>
    </location>
</feature>
<proteinExistence type="predicted"/>
<feature type="region of interest" description="Disordered" evidence="1">
    <location>
        <begin position="419"/>
        <end position="440"/>
    </location>
</feature>
<reference evidence="3" key="1">
    <citation type="journal article" date="2020" name="Fungal Divers.">
        <title>Resolving the Mortierellaceae phylogeny through synthesis of multi-gene phylogenetics and phylogenomics.</title>
        <authorList>
            <person name="Vandepol N."/>
            <person name="Liber J."/>
            <person name="Desiro A."/>
            <person name="Na H."/>
            <person name="Kennedy M."/>
            <person name="Barry K."/>
            <person name="Grigoriev I.V."/>
            <person name="Miller A.N."/>
            <person name="O'Donnell K."/>
            <person name="Stajich J.E."/>
            <person name="Bonito G."/>
        </authorList>
    </citation>
    <scope>NUCLEOTIDE SEQUENCE</scope>
    <source>
        <strain evidence="3">NRRL 6426</strain>
    </source>
</reference>
<feature type="region of interest" description="Disordered" evidence="1">
    <location>
        <begin position="459"/>
        <end position="498"/>
    </location>
</feature>
<dbReference type="Proteomes" id="UP000748756">
    <property type="component" value="Unassembled WGS sequence"/>
</dbReference>
<feature type="region of interest" description="Disordered" evidence="1">
    <location>
        <begin position="1"/>
        <end position="20"/>
    </location>
</feature>
<dbReference type="EMBL" id="JAAAUQ010001009">
    <property type="protein sequence ID" value="KAF9144454.1"/>
    <property type="molecule type" value="Genomic_DNA"/>
</dbReference>
<keyword evidence="4" id="KW-1185">Reference proteome</keyword>
<feature type="compositionally biased region" description="Basic and acidic residues" evidence="1">
    <location>
        <begin position="419"/>
        <end position="428"/>
    </location>
</feature>
<feature type="compositionally biased region" description="Polar residues" evidence="1">
    <location>
        <begin position="1"/>
        <end position="12"/>
    </location>
</feature>
<keyword evidence="2" id="KW-0812">Transmembrane</keyword>
<evidence type="ECO:0000313" key="4">
    <source>
        <dbReference type="Proteomes" id="UP000748756"/>
    </source>
</evidence>
<keyword evidence="2" id="KW-0472">Membrane</keyword>
<keyword evidence="2" id="KW-1133">Transmembrane helix</keyword>
<dbReference type="OrthoDB" id="10431874at2759"/>
<evidence type="ECO:0000256" key="1">
    <source>
        <dbReference type="SAM" id="MobiDB-lite"/>
    </source>
</evidence>
<feature type="compositionally biased region" description="Polar residues" evidence="1">
    <location>
        <begin position="283"/>
        <end position="292"/>
    </location>
</feature>
<protein>
    <submittedName>
        <fullName evidence="3">Uncharacterized protein</fullName>
    </submittedName>
</protein>
<sequence>MPSACRNQSQPNWPYANNHEMSNSEVPSVIAMESTPQTPMTTYSSMQADGWTNPSGTYYENQYQFVSQTYSQVNGSFITSKNTTTSLITSNPAFFSATNFNIYDSSRAQISHAIQPSAATATALPPPGIEHLSDFYNLNYSYYNNANTVVPVTFPELSLPPPAAAPPFSAPCGGLLLTQPFRASDEIWYEQLLEEDTTEPERYPPFFQDIVSFENCRTESSRTKMDWERRLQERKEAIAKAKEEGIARYKAKVKADAEARSRNYIQALQTDRQIRRSEDQAQLLKSSTSSKKNVSRKDTDHTATAAEDGCAGTLFIMSSGRVVDAEGSAQLRARDSWSGDTYRGTLLVQVADDHLWATKAVESSMGYLNSPGAQEQLGLVLSGEQGILGAKHSSGPGEGAETEDKDGTMVQWVSDHENGAHSEAHRDTNSPGETALDKTYGDKTMTPVEASVVGSGGVSLALKDNDDEQEGIGQRKQLGKANEGGADTHLEDEGSQGKDHRYLKNYSFITATLSAVADTTVPPAAPKTVPAEDMLTEFFREITAAHPLQQPNNIAKAPMNGQEIGTTLNSNTSEIAHRSPHLLYASGYRSTFNEKTDSALVAAVKEFDRWNTVSTTPEHKSQKYTLSVATIALQSKLATQDLRHHLDLLHQHASQEMEPSEVDQPGLGFLAAAAAVGAAIGYAFGTSVLALTSV</sequence>